<dbReference type="AlphaFoldDB" id="A0A7D6A1P0"/>
<sequence>MQIVKTKHHLIYSGNEGAPAYACLGECHKVWWQDDVSPDLAIVAEPACPQCSGRLTSNIPAGHYTVVTNQAGPLNVGGAFIRNAGLNIGS</sequence>
<proteinExistence type="predicted"/>
<evidence type="ECO:0000313" key="1">
    <source>
        <dbReference type="EMBL" id="QLJ17455.1"/>
    </source>
</evidence>
<dbReference type="RefSeq" id="WP_180690223.1">
    <property type="nucleotide sequence ID" value="NZ_CP059054.1"/>
</dbReference>
<keyword evidence="1" id="KW-0614">Plasmid</keyword>
<organism evidence="1 2">
    <name type="scientific">Pseudomonas putida</name>
    <name type="common">Arthrobacter siderocapsulatus</name>
    <dbReference type="NCBI Taxonomy" id="303"/>
    <lineage>
        <taxon>Bacteria</taxon>
        <taxon>Pseudomonadati</taxon>
        <taxon>Pseudomonadota</taxon>
        <taxon>Gammaproteobacteria</taxon>
        <taxon>Pseudomonadales</taxon>
        <taxon>Pseudomonadaceae</taxon>
        <taxon>Pseudomonas</taxon>
    </lineage>
</organism>
<protein>
    <submittedName>
        <fullName evidence="1">Uncharacterized protein</fullName>
    </submittedName>
</protein>
<gene>
    <name evidence="1" type="ORF">H0H12_29675</name>
</gene>
<dbReference type="EMBL" id="CP059054">
    <property type="protein sequence ID" value="QLJ17455.1"/>
    <property type="molecule type" value="Genomic_DNA"/>
</dbReference>
<evidence type="ECO:0000313" key="2">
    <source>
        <dbReference type="Proteomes" id="UP000510934"/>
    </source>
</evidence>
<accession>A0A7D6A1P0</accession>
<dbReference type="Proteomes" id="UP000510934">
    <property type="component" value="Plasmid pBS1142"/>
</dbReference>
<name>A0A7D6A1P0_PSEPU</name>
<geneLocation type="plasmid" evidence="2">
    <name>pbs1142</name>
</geneLocation>
<reference evidence="1 2" key="1">
    <citation type="journal article" date="2009" name="Mikrobiologiia">
        <title>[Phenanthren biodegradation and interaction of Pseudomonas putida BS3701 and Burkholderia sp.BS3702 in plant rhizosphere].</title>
        <authorList>
            <person name="Ovchinnikova A.A."/>
            <person name="Vetrova A.A."/>
            <person name="Filonov A.E."/>
            <person name="Boronin A.M."/>
        </authorList>
    </citation>
    <scope>NUCLEOTIDE SEQUENCE [LARGE SCALE GENOMIC DNA]</scope>
    <source>
        <strain evidence="1 2">BS3701</strain>
        <plasmid evidence="2">pbs1142</plasmid>
    </source>
</reference>